<proteinExistence type="predicted"/>
<dbReference type="PANTHER" id="PTHR39964">
    <property type="entry name" value="UPF0292 PROTEIN TK1411"/>
    <property type="match status" value="1"/>
</dbReference>
<evidence type="ECO:0000313" key="2">
    <source>
        <dbReference type="EMBL" id="AIE95011.1"/>
    </source>
</evidence>
<evidence type="ECO:0008006" key="3">
    <source>
        <dbReference type="Google" id="ProtNLM"/>
    </source>
</evidence>
<accession>A0A075FZT8</accession>
<dbReference type="Gene3D" id="3.40.1360.10">
    <property type="match status" value="1"/>
</dbReference>
<organism evidence="2">
    <name type="scientific">uncultured marine group II/III euryarchaeote AD1000_55_C01</name>
    <dbReference type="NCBI Taxonomy" id="1457784"/>
    <lineage>
        <taxon>Archaea</taxon>
        <taxon>Methanobacteriati</taxon>
        <taxon>Methanobacteriota</taxon>
        <taxon>environmental samples</taxon>
    </lineage>
</organism>
<feature type="region of interest" description="Disordered" evidence="1">
    <location>
        <begin position="1"/>
        <end position="22"/>
    </location>
</feature>
<sequence>MSEREGLGDWVDERARRTGPPDREIRFRAAAKAMAASIKRNLSGEGNPDCPVLVEGAKDVTALRTLGFSGVIETVNRGWDRSRLVAYLYDTYGTRNTVDSGPPLILLMDWDRTGGRLQTTLRDRLMALDVPVDEELRQVLLKVMKPEGRTVESLSPHSRKLSPMIDELIEEVE</sequence>
<name>A0A075FZT8_9EURY</name>
<dbReference type="EMBL" id="KF900436">
    <property type="protein sequence ID" value="AIE95011.1"/>
    <property type="molecule type" value="Genomic_DNA"/>
</dbReference>
<evidence type="ECO:0000256" key="1">
    <source>
        <dbReference type="SAM" id="MobiDB-lite"/>
    </source>
</evidence>
<dbReference type="AlphaFoldDB" id="A0A075FZT8"/>
<reference evidence="2" key="1">
    <citation type="journal article" date="2014" name="Genome Biol. Evol.">
        <title>Pangenome evidence for extensive interdomain horizontal transfer affecting lineage core and shell genes in uncultured planktonic thaumarchaeota and euryarchaeota.</title>
        <authorList>
            <person name="Deschamps P."/>
            <person name="Zivanovic Y."/>
            <person name="Moreira D."/>
            <person name="Rodriguez-Valera F."/>
            <person name="Lopez-Garcia P."/>
        </authorList>
    </citation>
    <scope>NUCLEOTIDE SEQUENCE</scope>
</reference>
<dbReference type="PANTHER" id="PTHR39964:SF2">
    <property type="entry name" value="UPF0292 PROTEIN MJ1624"/>
    <property type="match status" value="1"/>
</dbReference>
<protein>
    <recommendedName>
        <fullName evidence="3">Toprim domain-containing protein</fullName>
    </recommendedName>
</protein>